<dbReference type="Pfam" id="PF14542">
    <property type="entry name" value="Acetyltransf_CG"/>
    <property type="match status" value="1"/>
</dbReference>
<dbReference type="OrthoDB" id="5405911at2"/>
<feature type="domain" description="N-acetyltransferase" evidence="1">
    <location>
        <begin position="1"/>
        <end position="94"/>
    </location>
</feature>
<dbReference type="InterPro" id="IPR000182">
    <property type="entry name" value="GNAT_dom"/>
</dbReference>
<dbReference type="PROSITE" id="PS51186">
    <property type="entry name" value="GNAT"/>
    <property type="match status" value="1"/>
</dbReference>
<organism evidence="3 4">
    <name type="scientific">Mobilicoccus pelagius NBRC 104925</name>
    <dbReference type="NCBI Taxonomy" id="1089455"/>
    <lineage>
        <taxon>Bacteria</taxon>
        <taxon>Bacillati</taxon>
        <taxon>Actinomycetota</taxon>
        <taxon>Actinomycetes</taxon>
        <taxon>Micrococcales</taxon>
        <taxon>Dermatophilaceae</taxon>
        <taxon>Mobilicoccus</taxon>
    </lineage>
</organism>
<dbReference type="Proteomes" id="UP000004367">
    <property type="component" value="Unassembled WGS sequence"/>
</dbReference>
<dbReference type="InterPro" id="IPR031165">
    <property type="entry name" value="GNAT_YJDJ"/>
</dbReference>
<gene>
    <name evidence="3" type="ORF">MOPEL_073_01180</name>
</gene>
<dbReference type="GO" id="GO:0016747">
    <property type="term" value="F:acyltransferase activity, transferring groups other than amino-acyl groups"/>
    <property type="evidence" value="ECO:0007669"/>
    <property type="project" value="InterPro"/>
</dbReference>
<dbReference type="AlphaFoldDB" id="H5URW9"/>
<protein>
    <submittedName>
        <fullName evidence="3">Uncharacterized protein</fullName>
    </submittedName>
</protein>
<dbReference type="Gene3D" id="3.40.630.30">
    <property type="match status" value="1"/>
</dbReference>
<evidence type="ECO:0000313" key="3">
    <source>
        <dbReference type="EMBL" id="GAB48477.1"/>
    </source>
</evidence>
<dbReference type="PANTHER" id="PTHR31435">
    <property type="entry name" value="PROTEIN NATD1"/>
    <property type="match status" value="1"/>
</dbReference>
<reference evidence="3 4" key="1">
    <citation type="submission" date="2012-02" db="EMBL/GenBank/DDBJ databases">
        <title>Whole genome shotgun sequence of Mobilicoccus pelagius NBRC 104925.</title>
        <authorList>
            <person name="Yoshida Y."/>
            <person name="Hosoyama A."/>
            <person name="Tsuchikane K."/>
            <person name="Katsumata H."/>
            <person name="Yamazaki S."/>
            <person name="Fujita N."/>
        </authorList>
    </citation>
    <scope>NUCLEOTIDE SEQUENCE [LARGE SCALE GENOMIC DNA]</scope>
    <source>
        <strain evidence="3 4">NBRC 104925</strain>
    </source>
</reference>
<dbReference type="PANTHER" id="PTHR31435:SF10">
    <property type="entry name" value="BSR4717 PROTEIN"/>
    <property type="match status" value="1"/>
</dbReference>
<dbReference type="CDD" id="cd04301">
    <property type="entry name" value="NAT_SF"/>
    <property type="match status" value="1"/>
</dbReference>
<keyword evidence="4" id="KW-1185">Reference proteome</keyword>
<name>H5URW9_9MICO</name>
<dbReference type="InterPro" id="IPR045057">
    <property type="entry name" value="Gcn5-rel_NAT"/>
</dbReference>
<feature type="domain" description="N-acetyltransferase" evidence="2">
    <location>
        <begin position="7"/>
        <end position="93"/>
    </location>
</feature>
<proteinExistence type="predicted"/>
<comment type="caution">
    <text evidence="3">The sequence shown here is derived from an EMBL/GenBank/DDBJ whole genome shotgun (WGS) entry which is preliminary data.</text>
</comment>
<dbReference type="PROSITE" id="PS51729">
    <property type="entry name" value="GNAT_YJDJ"/>
    <property type="match status" value="1"/>
</dbReference>
<dbReference type="SUPFAM" id="SSF55729">
    <property type="entry name" value="Acyl-CoA N-acyltransferases (Nat)"/>
    <property type="match status" value="1"/>
</dbReference>
<evidence type="ECO:0000313" key="4">
    <source>
        <dbReference type="Proteomes" id="UP000004367"/>
    </source>
</evidence>
<dbReference type="InterPro" id="IPR016181">
    <property type="entry name" value="Acyl_CoA_acyltransferase"/>
</dbReference>
<evidence type="ECO:0000259" key="1">
    <source>
        <dbReference type="PROSITE" id="PS51186"/>
    </source>
</evidence>
<evidence type="ECO:0000259" key="2">
    <source>
        <dbReference type="PROSITE" id="PS51729"/>
    </source>
</evidence>
<accession>H5URW9</accession>
<dbReference type="eggNOG" id="COG2388">
    <property type="taxonomic scope" value="Bacteria"/>
</dbReference>
<dbReference type="EMBL" id="BAFE01000052">
    <property type="protein sequence ID" value="GAB48477.1"/>
    <property type="molecule type" value="Genomic_DNA"/>
</dbReference>
<dbReference type="RefSeq" id="WP_009482375.1">
    <property type="nucleotide sequence ID" value="NZ_BAFE01000052.1"/>
</dbReference>
<dbReference type="STRING" id="1089455.MOPEL_073_01180"/>
<sequence>MSDVQVSRNDDRNRYEAYLEGALAGFAEFRRGDGTIEFPHTVTEPEFGGRGVASALARTSLDEAREQGLRVIPSCSFYAGWIEKHPDYAELVQR</sequence>